<dbReference type="AlphaFoldDB" id="A0A2S7VLK1"/>
<protein>
    <recommendedName>
        <fullName evidence="4">Metallopeptidase</fullName>
    </recommendedName>
</protein>
<comment type="caution">
    <text evidence="2">The sequence shown here is derived from an EMBL/GenBank/DDBJ whole genome shotgun (WGS) entry which is preliminary data.</text>
</comment>
<evidence type="ECO:0008006" key="4">
    <source>
        <dbReference type="Google" id="ProtNLM"/>
    </source>
</evidence>
<reference evidence="2 3" key="1">
    <citation type="submission" date="2016-12" db="EMBL/GenBank/DDBJ databases">
        <title>Diversity of luminous bacteria.</title>
        <authorList>
            <person name="Yoshizawa S."/>
            <person name="Kogure K."/>
        </authorList>
    </citation>
    <scope>NUCLEOTIDE SEQUENCE [LARGE SCALE GENOMIC DNA]</scope>
    <source>
        <strain evidence="2 3">LC1-200</strain>
    </source>
</reference>
<gene>
    <name evidence="2" type="ORF">BTO08_19180</name>
</gene>
<name>A0A2S7VLK1_PHOAN</name>
<dbReference type="OrthoDB" id="935695at2"/>
<sequence>MYNYLSTEGYKTRHYLYLLTTIMSFLFLSHFTYAGTTKNIGTNIPVDDHYGLALEPAPTITYRFLPPAVGQQQIEQFIEQSPVLETIKQLSQRRFIFSPSLQIVFGSEDGPLFDPVTNSIHIPYQFVIEARKRFKNKGGINNQRELNQATEDTLLHTLLHEIGHAYILDRAIPILGKEEDSVDNFATILLLNDIARGDEIAMNSADLFALEDLDIDSFDDADFVSEHSLDLQRYYNILCLVYGSNPSRYQRIFDELPVSERQQQKERCPEYFAVINQGWLHYLAE</sequence>
<evidence type="ECO:0000313" key="3">
    <source>
        <dbReference type="Proteomes" id="UP000238730"/>
    </source>
</evidence>
<evidence type="ECO:0000313" key="2">
    <source>
        <dbReference type="EMBL" id="PQJ62361.1"/>
    </source>
</evidence>
<keyword evidence="1" id="KW-1133">Transmembrane helix</keyword>
<feature type="transmembrane region" description="Helical" evidence="1">
    <location>
        <begin position="15"/>
        <end position="34"/>
    </location>
</feature>
<evidence type="ECO:0000256" key="1">
    <source>
        <dbReference type="SAM" id="Phobius"/>
    </source>
</evidence>
<dbReference type="InterPro" id="IPR025644">
    <property type="entry name" value="DUF4344"/>
</dbReference>
<organism evidence="2 3">
    <name type="scientific">Photobacterium angustum</name>
    <dbReference type="NCBI Taxonomy" id="661"/>
    <lineage>
        <taxon>Bacteria</taxon>
        <taxon>Pseudomonadati</taxon>
        <taxon>Pseudomonadota</taxon>
        <taxon>Gammaproteobacteria</taxon>
        <taxon>Vibrionales</taxon>
        <taxon>Vibrionaceae</taxon>
        <taxon>Photobacterium</taxon>
    </lineage>
</organism>
<accession>A0A2S7VLK1</accession>
<proteinExistence type="predicted"/>
<dbReference type="Pfam" id="PF14247">
    <property type="entry name" value="DUF4344"/>
    <property type="match status" value="1"/>
</dbReference>
<keyword evidence="1" id="KW-0472">Membrane</keyword>
<dbReference type="EMBL" id="MSCJ01000003">
    <property type="protein sequence ID" value="PQJ62361.1"/>
    <property type="molecule type" value="Genomic_DNA"/>
</dbReference>
<dbReference type="Proteomes" id="UP000238730">
    <property type="component" value="Unassembled WGS sequence"/>
</dbReference>
<keyword evidence="1" id="KW-0812">Transmembrane</keyword>
<dbReference type="RefSeq" id="WP_105062171.1">
    <property type="nucleotide sequence ID" value="NZ_MSCJ01000003.1"/>
</dbReference>